<evidence type="ECO:0000256" key="5">
    <source>
        <dbReference type="ARBA" id="ARBA00019043"/>
    </source>
</evidence>
<evidence type="ECO:0000256" key="3">
    <source>
        <dbReference type="ARBA" id="ARBA00006432"/>
    </source>
</evidence>
<dbReference type="Pfam" id="PF00501">
    <property type="entry name" value="AMP-binding"/>
    <property type="match status" value="1"/>
</dbReference>
<evidence type="ECO:0000256" key="6">
    <source>
        <dbReference type="ARBA" id="ARBA00022723"/>
    </source>
</evidence>
<comment type="cofactor">
    <cofactor evidence="1">
        <name>Mg(2+)</name>
        <dbReference type="ChEBI" id="CHEBI:18420"/>
    </cofactor>
</comment>
<evidence type="ECO:0000313" key="19">
    <source>
        <dbReference type="EMBL" id="CAH0551410.1"/>
    </source>
</evidence>
<dbReference type="EC" id="1.13.12.7" evidence="4"/>
<keyword evidence="6" id="KW-0479">Metal-binding</keyword>
<dbReference type="GO" id="GO:0008218">
    <property type="term" value="P:bioluminescence"/>
    <property type="evidence" value="ECO:0007669"/>
    <property type="project" value="UniProtKB-KW"/>
</dbReference>
<comment type="catalytic activity">
    <reaction evidence="15">
        <text>firefly D-luciferin + ATP + O2 = firefly oxyluciferin + hnu + AMP + CO2 + diphosphate</text>
        <dbReference type="Rhea" id="RHEA:10732"/>
        <dbReference type="ChEBI" id="CHEBI:15379"/>
        <dbReference type="ChEBI" id="CHEBI:16526"/>
        <dbReference type="ChEBI" id="CHEBI:16792"/>
        <dbReference type="ChEBI" id="CHEBI:30212"/>
        <dbReference type="ChEBI" id="CHEBI:30616"/>
        <dbReference type="ChEBI" id="CHEBI:33019"/>
        <dbReference type="ChEBI" id="CHEBI:58038"/>
        <dbReference type="ChEBI" id="CHEBI:456215"/>
        <dbReference type="EC" id="1.13.12.7"/>
    </reaction>
</comment>
<evidence type="ECO:0000256" key="14">
    <source>
        <dbReference type="ARBA" id="ARBA00023262"/>
    </source>
</evidence>
<dbReference type="Gene3D" id="3.30.300.30">
    <property type="match status" value="1"/>
</dbReference>
<dbReference type="InterPro" id="IPR020845">
    <property type="entry name" value="AMP-binding_CS"/>
</dbReference>
<dbReference type="PANTHER" id="PTHR24096:SF423">
    <property type="entry name" value="GM05240P"/>
    <property type="match status" value="1"/>
</dbReference>
<keyword evidence="16" id="KW-0472">Membrane</keyword>
<dbReference type="AlphaFoldDB" id="A0A9P0FDH3"/>
<evidence type="ECO:0000256" key="15">
    <source>
        <dbReference type="ARBA" id="ARBA00048497"/>
    </source>
</evidence>
<keyword evidence="8" id="KW-0067">ATP-binding</keyword>
<evidence type="ECO:0000256" key="1">
    <source>
        <dbReference type="ARBA" id="ARBA00001946"/>
    </source>
</evidence>
<dbReference type="GO" id="GO:0046872">
    <property type="term" value="F:metal ion binding"/>
    <property type="evidence" value="ECO:0007669"/>
    <property type="project" value="UniProtKB-KW"/>
</dbReference>
<dbReference type="InterPro" id="IPR045851">
    <property type="entry name" value="AMP-bd_C_sf"/>
</dbReference>
<accession>A0A9P0FDH3</accession>
<evidence type="ECO:0000256" key="7">
    <source>
        <dbReference type="ARBA" id="ARBA00022741"/>
    </source>
</evidence>
<feature type="domain" description="AMP-binding enzyme C-terminal" evidence="18">
    <location>
        <begin position="453"/>
        <end position="529"/>
    </location>
</feature>
<dbReference type="Proteomes" id="UP001154078">
    <property type="component" value="Chromosome 2"/>
</dbReference>
<dbReference type="PANTHER" id="PTHR24096">
    <property type="entry name" value="LONG-CHAIN-FATTY-ACID--COA LIGASE"/>
    <property type="match status" value="1"/>
</dbReference>
<keyword evidence="11" id="KW-0503">Monooxygenase</keyword>
<gene>
    <name evidence="19" type="ORF">MELIAE_LOCUS4017</name>
</gene>
<keyword evidence="10" id="KW-0560">Oxidoreductase</keyword>
<feature type="domain" description="AMP-dependent synthetase/ligase" evidence="17">
    <location>
        <begin position="39"/>
        <end position="402"/>
    </location>
</feature>
<evidence type="ECO:0000256" key="2">
    <source>
        <dbReference type="ARBA" id="ARBA00004275"/>
    </source>
</evidence>
<keyword evidence="12" id="KW-0576">Peroxisome</keyword>
<evidence type="ECO:0000256" key="10">
    <source>
        <dbReference type="ARBA" id="ARBA00023002"/>
    </source>
</evidence>
<reference evidence="19" key="1">
    <citation type="submission" date="2021-12" db="EMBL/GenBank/DDBJ databases">
        <authorList>
            <person name="King R."/>
        </authorList>
    </citation>
    <scope>NUCLEOTIDE SEQUENCE</scope>
</reference>
<dbReference type="FunFam" id="3.30.300.30:FF:000007">
    <property type="entry name" value="4-coumarate--CoA ligase 2"/>
    <property type="match status" value="1"/>
</dbReference>
<evidence type="ECO:0000256" key="8">
    <source>
        <dbReference type="ARBA" id="ARBA00022840"/>
    </source>
</evidence>
<evidence type="ECO:0000256" key="16">
    <source>
        <dbReference type="SAM" id="Phobius"/>
    </source>
</evidence>
<keyword evidence="13" id="KW-0455">Luminescence</keyword>
<keyword evidence="16" id="KW-1133">Transmembrane helix</keyword>
<keyword evidence="7" id="KW-0547">Nucleotide-binding</keyword>
<keyword evidence="9" id="KW-0460">Magnesium</keyword>
<comment type="subcellular location">
    <subcellularLocation>
        <location evidence="2">Peroxisome</location>
    </subcellularLocation>
</comment>
<comment type="similarity">
    <text evidence="3">Belongs to the ATP-dependent AMP-binding enzyme family.</text>
</comment>
<keyword evidence="14" id="KW-0599">Photoprotein</keyword>
<dbReference type="GO" id="GO:0016405">
    <property type="term" value="F:CoA-ligase activity"/>
    <property type="evidence" value="ECO:0007669"/>
    <property type="project" value="TreeGrafter"/>
</dbReference>
<dbReference type="InterPro" id="IPR000873">
    <property type="entry name" value="AMP-dep_synth/lig_dom"/>
</dbReference>
<keyword evidence="20" id="KW-1185">Reference proteome</keyword>
<dbReference type="PROSITE" id="PS00455">
    <property type="entry name" value="AMP_BINDING"/>
    <property type="match status" value="1"/>
</dbReference>
<feature type="transmembrane region" description="Helical" evidence="16">
    <location>
        <begin position="236"/>
        <end position="256"/>
    </location>
</feature>
<dbReference type="Pfam" id="PF13193">
    <property type="entry name" value="AMP-binding_C"/>
    <property type="match status" value="1"/>
</dbReference>
<evidence type="ECO:0000259" key="18">
    <source>
        <dbReference type="Pfam" id="PF13193"/>
    </source>
</evidence>
<keyword evidence="16" id="KW-0812">Transmembrane</keyword>
<organism evidence="19 20">
    <name type="scientific">Brassicogethes aeneus</name>
    <name type="common">Rape pollen beetle</name>
    <name type="synonym">Meligethes aeneus</name>
    <dbReference type="NCBI Taxonomy" id="1431903"/>
    <lineage>
        <taxon>Eukaryota</taxon>
        <taxon>Metazoa</taxon>
        <taxon>Ecdysozoa</taxon>
        <taxon>Arthropoda</taxon>
        <taxon>Hexapoda</taxon>
        <taxon>Insecta</taxon>
        <taxon>Pterygota</taxon>
        <taxon>Neoptera</taxon>
        <taxon>Endopterygota</taxon>
        <taxon>Coleoptera</taxon>
        <taxon>Polyphaga</taxon>
        <taxon>Cucujiformia</taxon>
        <taxon>Nitidulidae</taxon>
        <taxon>Meligethinae</taxon>
        <taxon>Brassicogethes</taxon>
    </lineage>
</organism>
<evidence type="ECO:0000256" key="13">
    <source>
        <dbReference type="ARBA" id="ARBA00023223"/>
    </source>
</evidence>
<sequence>MTIEDNVHILTGPEPYRPFLNTNLGQLYYDLLSKSKVHYDAMVDAQTGKTLSYKDLFEYTLILADYLQELGYGKDSIMSISSENNLQFFIPIISCLYTGSIMAPLNHNYTPEELSHCINISKPKVLFCSEKVLNKFQKLKGELGFIKTIIVIDSTKECYGVISLMNMLKERRVNMSKWRLFKPIEDRPEDLKSFIMCSSGTTGMPKGVLQSHLNIVVRLNHCRDPRYSRVDKGLRVLAILPFFHGFGLLTNLGAMFNQIQIIMMNKFNEKNFLETIQNYKVNLLWLAPPLAVFLAKSPLVKNYDLSNVLELLCGAAPLGKNIQEELKKRLKIDTIAQAYGLTEATLAVTLLERNQYNKQGSSGKVVPLMKCKVRDPDTGRSLSANKVGELCFKGPMVMPGYYENLEATKATFTSDGWLRTGDLGYYDDEGFFYIVDRLKELIKYKGFQVAPAELEAVLLKHPKIRDCGVVGLPDELSGELPLAFVVKRQGVELSEKEVVEFVAKSVSSSKHLRGGVIFINEIPKNPSGKILRRELKKLFNKCKNKL</sequence>
<proteinExistence type="inferred from homology"/>
<protein>
    <recommendedName>
        <fullName evidence="5">Luciferin 4-monooxygenase</fullName>
        <ecNumber evidence="4">1.13.12.7</ecNumber>
    </recommendedName>
</protein>
<dbReference type="Gene3D" id="2.30.38.10">
    <property type="entry name" value="Luciferase, Domain 3"/>
    <property type="match status" value="1"/>
</dbReference>
<evidence type="ECO:0000256" key="12">
    <source>
        <dbReference type="ARBA" id="ARBA00023140"/>
    </source>
</evidence>
<dbReference type="Gene3D" id="3.40.50.980">
    <property type="match status" value="2"/>
</dbReference>
<evidence type="ECO:0000313" key="20">
    <source>
        <dbReference type="Proteomes" id="UP001154078"/>
    </source>
</evidence>
<dbReference type="InterPro" id="IPR025110">
    <property type="entry name" value="AMP-bd_C"/>
</dbReference>
<evidence type="ECO:0000256" key="4">
    <source>
        <dbReference type="ARBA" id="ARBA00012532"/>
    </source>
</evidence>
<dbReference type="GO" id="GO:0004497">
    <property type="term" value="F:monooxygenase activity"/>
    <property type="evidence" value="ECO:0007669"/>
    <property type="project" value="UniProtKB-KW"/>
</dbReference>
<name>A0A9P0FDH3_BRAAE</name>
<dbReference type="OrthoDB" id="10253869at2759"/>
<dbReference type="EMBL" id="OV121133">
    <property type="protein sequence ID" value="CAH0551410.1"/>
    <property type="molecule type" value="Genomic_DNA"/>
</dbReference>
<dbReference type="SUPFAM" id="SSF56801">
    <property type="entry name" value="Acetyl-CoA synthetase-like"/>
    <property type="match status" value="1"/>
</dbReference>
<dbReference type="GO" id="GO:0005524">
    <property type="term" value="F:ATP binding"/>
    <property type="evidence" value="ECO:0007669"/>
    <property type="project" value="UniProtKB-KW"/>
</dbReference>
<dbReference type="GO" id="GO:0005777">
    <property type="term" value="C:peroxisome"/>
    <property type="evidence" value="ECO:0007669"/>
    <property type="project" value="UniProtKB-SubCell"/>
</dbReference>
<evidence type="ECO:0000256" key="9">
    <source>
        <dbReference type="ARBA" id="ARBA00022842"/>
    </source>
</evidence>
<evidence type="ECO:0000256" key="11">
    <source>
        <dbReference type="ARBA" id="ARBA00023033"/>
    </source>
</evidence>
<evidence type="ECO:0000259" key="17">
    <source>
        <dbReference type="Pfam" id="PF00501"/>
    </source>
</evidence>